<evidence type="ECO:0000313" key="3">
    <source>
        <dbReference type="Proteomes" id="UP000233551"/>
    </source>
</evidence>
<protein>
    <submittedName>
        <fullName evidence="2">Uncharacterized protein</fullName>
    </submittedName>
</protein>
<proteinExistence type="predicted"/>
<evidence type="ECO:0000256" key="1">
    <source>
        <dbReference type="SAM" id="MobiDB-lite"/>
    </source>
</evidence>
<sequence>MISSKGSRGLSGNTIGAVAIGYNKKNARANHPCSLMHPRSPQDPTRPSSVQTHLGMSPGHAFQEFFNIQTSHRLYHGSKSRMKANHFRLRPRQGFLALNIAAERAQESSPGRLRTCSASPPPARPSPRHPVVVVVIAMPFILGDKGVAITEAIS</sequence>
<keyword evidence="3" id="KW-1185">Reference proteome</keyword>
<comment type="caution">
    <text evidence="2">The sequence shown here is derived from an EMBL/GenBank/DDBJ whole genome shotgun (WGS) entry which is preliminary data.</text>
</comment>
<gene>
    <name evidence="2" type="ORF">CRG98_039957</name>
</gene>
<accession>A0A2I0I7I2</accession>
<reference evidence="2 3" key="1">
    <citation type="submission" date="2017-11" db="EMBL/GenBank/DDBJ databases">
        <title>De-novo sequencing of pomegranate (Punica granatum L.) genome.</title>
        <authorList>
            <person name="Akparov Z."/>
            <person name="Amiraslanov A."/>
            <person name="Hajiyeva S."/>
            <person name="Abbasov M."/>
            <person name="Kaur K."/>
            <person name="Hamwieh A."/>
            <person name="Solovyev V."/>
            <person name="Salamov A."/>
            <person name="Braich B."/>
            <person name="Kosarev P."/>
            <person name="Mahmoud A."/>
            <person name="Hajiyev E."/>
            <person name="Babayeva S."/>
            <person name="Izzatullayeva V."/>
            <person name="Mammadov A."/>
            <person name="Mammadov A."/>
            <person name="Sharifova S."/>
            <person name="Ojaghi J."/>
            <person name="Eynullazada K."/>
            <person name="Bayramov B."/>
            <person name="Abdulazimova A."/>
            <person name="Shahmuradov I."/>
        </authorList>
    </citation>
    <scope>NUCLEOTIDE SEQUENCE [LARGE SCALE GENOMIC DNA]</scope>
    <source>
        <strain evidence="3">cv. AG2017</strain>
        <tissue evidence="2">Leaf</tissue>
    </source>
</reference>
<feature type="region of interest" description="Disordered" evidence="1">
    <location>
        <begin position="29"/>
        <end position="52"/>
    </location>
</feature>
<organism evidence="2 3">
    <name type="scientific">Punica granatum</name>
    <name type="common">Pomegranate</name>
    <dbReference type="NCBI Taxonomy" id="22663"/>
    <lineage>
        <taxon>Eukaryota</taxon>
        <taxon>Viridiplantae</taxon>
        <taxon>Streptophyta</taxon>
        <taxon>Embryophyta</taxon>
        <taxon>Tracheophyta</taxon>
        <taxon>Spermatophyta</taxon>
        <taxon>Magnoliopsida</taxon>
        <taxon>eudicotyledons</taxon>
        <taxon>Gunneridae</taxon>
        <taxon>Pentapetalae</taxon>
        <taxon>rosids</taxon>
        <taxon>malvids</taxon>
        <taxon>Myrtales</taxon>
        <taxon>Lythraceae</taxon>
        <taxon>Punica</taxon>
    </lineage>
</organism>
<dbReference type="Proteomes" id="UP000233551">
    <property type="component" value="Unassembled WGS sequence"/>
</dbReference>
<dbReference type="EMBL" id="PGOL01003806">
    <property type="protein sequence ID" value="PKI39630.1"/>
    <property type="molecule type" value="Genomic_DNA"/>
</dbReference>
<evidence type="ECO:0000313" key="2">
    <source>
        <dbReference type="EMBL" id="PKI39630.1"/>
    </source>
</evidence>
<name>A0A2I0I7I2_PUNGR</name>
<feature type="region of interest" description="Disordered" evidence="1">
    <location>
        <begin position="106"/>
        <end position="127"/>
    </location>
</feature>
<dbReference type="AlphaFoldDB" id="A0A2I0I7I2"/>
<feature type="compositionally biased region" description="Polar residues" evidence="1">
    <location>
        <begin position="42"/>
        <end position="52"/>
    </location>
</feature>